<keyword evidence="1" id="KW-0805">Transcription regulation</keyword>
<dbReference type="SUPFAM" id="SSF46689">
    <property type="entry name" value="Homeodomain-like"/>
    <property type="match status" value="1"/>
</dbReference>
<reference evidence="7" key="1">
    <citation type="journal article" date="2019" name="Int. J. Syst. Evol. Microbiol.">
        <title>The Global Catalogue of Microorganisms (GCM) 10K type strain sequencing project: providing services to taxonomists for standard genome sequencing and annotation.</title>
        <authorList>
            <consortium name="The Broad Institute Genomics Platform"/>
            <consortium name="The Broad Institute Genome Sequencing Center for Infectious Disease"/>
            <person name="Wu L."/>
            <person name="Ma J."/>
        </authorList>
    </citation>
    <scope>NUCLEOTIDE SEQUENCE [LARGE SCALE GENOMIC DNA]</scope>
    <source>
        <strain evidence="7">CGMCC 4.7241</strain>
    </source>
</reference>
<protein>
    <submittedName>
        <fullName evidence="6">TetR/AcrR family transcriptional regulator</fullName>
    </submittedName>
</protein>
<dbReference type="SUPFAM" id="SSF48498">
    <property type="entry name" value="Tetracyclin repressor-like, C-terminal domain"/>
    <property type="match status" value="1"/>
</dbReference>
<dbReference type="InterPro" id="IPR009057">
    <property type="entry name" value="Homeodomain-like_sf"/>
</dbReference>
<gene>
    <name evidence="6" type="ORF">ACFOUW_22700</name>
</gene>
<dbReference type="PRINTS" id="PR00455">
    <property type="entry name" value="HTHTETR"/>
</dbReference>
<dbReference type="Proteomes" id="UP001595699">
    <property type="component" value="Unassembled WGS sequence"/>
</dbReference>
<dbReference type="PROSITE" id="PS50977">
    <property type="entry name" value="HTH_TETR_2"/>
    <property type="match status" value="1"/>
</dbReference>
<dbReference type="Pfam" id="PF16859">
    <property type="entry name" value="TetR_C_11"/>
    <property type="match status" value="1"/>
</dbReference>
<evidence type="ECO:0000313" key="6">
    <source>
        <dbReference type="EMBL" id="MFC3763665.1"/>
    </source>
</evidence>
<dbReference type="InterPro" id="IPR050109">
    <property type="entry name" value="HTH-type_TetR-like_transc_reg"/>
</dbReference>
<keyword evidence="7" id="KW-1185">Reference proteome</keyword>
<dbReference type="RefSeq" id="WP_205118540.1">
    <property type="nucleotide sequence ID" value="NZ_JAFBCM010000001.1"/>
</dbReference>
<dbReference type="EMBL" id="JBHRZH010000020">
    <property type="protein sequence ID" value="MFC3763665.1"/>
    <property type="molecule type" value="Genomic_DNA"/>
</dbReference>
<sequence length="198" mass="21617">MKTAAAPARRGRPRDPAADTRIRAAAAELLLERGFERMTVDDVALKAHVGKATVYRRWESKEALAYDALAHLVDHNVPHPDHEGTIEANLAQVYSDLIEFLGNARGTAFLRIAASESGRDERIGRLYRTALDQHLEQAREVFAVAVSRGEVRSDVDVRATVEGLIGTMLLRAITGTPMPTADDVPGLVALTLDGIRSR</sequence>
<comment type="caution">
    <text evidence="6">The sequence shown here is derived from an EMBL/GenBank/DDBJ whole genome shotgun (WGS) entry which is preliminary data.</text>
</comment>
<name>A0ABV7YIY9_9ACTN</name>
<evidence type="ECO:0000256" key="1">
    <source>
        <dbReference type="ARBA" id="ARBA00023015"/>
    </source>
</evidence>
<evidence type="ECO:0000256" key="4">
    <source>
        <dbReference type="PROSITE-ProRule" id="PRU00335"/>
    </source>
</evidence>
<keyword evidence="2 4" id="KW-0238">DNA-binding</keyword>
<evidence type="ECO:0000259" key="5">
    <source>
        <dbReference type="PROSITE" id="PS50977"/>
    </source>
</evidence>
<dbReference type="InterPro" id="IPR011075">
    <property type="entry name" value="TetR_C"/>
</dbReference>
<dbReference type="PANTHER" id="PTHR30055:SF148">
    <property type="entry name" value="TETR-FAMILY TRANSCRIPTIONAL REGULATOR"/>
    <property type="match status" value="1"/>
</dbReference>
<evidence type="ECO:0000256" key="2">
    <source>
        <dbReference type="ARBA" id="ARBA00023125"/>
    </source>
</evidence>
<evidence type="ECO:0000313" key="7">
    <source>
        <dbReference type="Proteomes" id="UP001595699"/>
    </source>
</evidence>
<dbReference type="InterPro" id="IPR036271">
    <property type="entry name" value="Tet_transcr_reg_TetR-rel_C_sf"/>
</dbReference>
<keyword evidence="3" id="KW-0804">Transcription</keyword>
<dbReference type="Gene3D" id="1.10.10.60">
    <property type="entry name" value="Homeodomain-like"/>
    <property type="match status" value="1"/>
</dbReference>
<proteinExistence type="predicted"/>
<dbReference type="PANTHER" id="PTHR30055">
    <property type="entry name" value="HTH-TYPE TRANSCRIPTIONAL REGULATOR RUTR"/>
    <property type="match status" value="1"/>
</dbReference>
<dbReference type="Pfam" id="PF00440">
    <property type="entry name" value="TetR_N"/>
    <property type="match status" value="1"/>
</dbReference>
<dbReference type="PROSITE" id="PS01081">
    <property type="entry name" value="HTH_TETR_1"/>
    <property type="match status" value="1"/>
</dbReference>
<feature type="DNA-binding region" description="H-T-H motif" evidence="4">
    <location>
        <begin position="39"/>
        <end position="58"/>
    </location>
</feature>
<feature type="domain" description="HTH tetR-type" evidence="5">
    <location>
        <begin position="16"/>
        <end position="76"/>
    </location>
</feature>
<accession>A0ABV7YIY9</accession>
<evidence type="ECO:0000256" key="3">
    <source>
        <dbReference type="ARBA" id="ARBA00023163"/>
    </source>
</evidence>
<dbReference type="InterPro" id="IPR001647">
    <property type="entry name" value="HTH_TetR"/>
</dbReference>
<dbReference type="InterPro" id="IPR023772">
    <property type="entry name" value="DNA-bd_HTH_TetR-type_CS"/>
</dbReference>
<organism evidence="6 7">
    <name type="scientific">Tenggerimyces flavus</name>
    <dbReference type="NCBI Taxonomy" id="1708749"/>
    <lineage>
        <taxon>Bacteria</taxon>
        <taxon>Bacillati</taxon>
        <taxon>Actinomycetota</taxon>
        <taxon>Actinomycetes</taxon>
        <taxon>Propionibacteriales</taxon>
        <taxon>Nocardioidaceae</taxon>
        <taxon>Tenggerimyces</taxon>
    </lineage>
</organism>
<dbReference type="Gene3D" id="1.10.357.10">
    <property type="entry name" value="Tetracycline Repressor, domain 2"/>
    <property type="match status" value="1"/>
</dbReference>